<keyword evidence="6" id="KW-0472">Membrane</keyword>
<name>E8V274_TERSS</name>
<keyword evidence="12" id="KW-0269">Exonuclease</keyword>
<dbReference type="PANTHER" id="PTHR42834:SF1">
    <property type="entry name" value="ENDONUCLEASE_EXONUCLEASE_PHOSPHATASE FAMILY PROTEIN (AFU_ORTHOLOGUE AFUA_3G09210)"/>
    <property type="match status" value="1"/>
</dbReference>
<dbReference type="InterPro" id="IPR036691">
    <property type="entry name" value="Endo/exonu/phosph_ase_sf"/>
</dbReference>
<dbReference type="InterPro" id="IPR005135">
    <property type="entry name" value="Endo/exonuclease/phosphatase"/>
</dbReference>
<accession>E8V274</accession>
<evidence type="ECO:0000256" key="6">
    <source>
        <dbReference type="SAM" id="Phobius"/>
    </source>
</evidence>
<evidence type="ECO:0000259" key="8">
    <source>
        <dbReference type="Pfam" id="PF03372"/>
    </source>
</evidence>
<keyword evidence="3" id="KW-0963">Cytoplasm</keyword>
<dbReference type="Proteomes" id="UP000006844">
    <property type="component" value="Chromosome"/>
</dbReference>
<dbReference type="GO" id="GO:0004527">
    <property type="term" value="F:exonuclease activity"/>
    <property type="evidence" value="ECO:0007669"/>
    <property type="project" value="UniProtKB-KW"/>
</dbReference>
<dbReference type="AlphaFoldDB" id="E8V274"/>
<evidence type="ECO:0000256" key="7">
    <source>
        <dbReference type="SAM" id="SignalP"/>
    </source>
</evidence>
<dbReference type="STRING" id="401053.AciPR4_0372"/>
<sequence length="1218" mass="122450">MMFSSPRFFLRAIRSVFSLTLAVTATSMVAQTSVSIHDVMKNLPNSPYLGSAVSITTGIVVGVLSDGSFYISEPSGNWDSLVTTAEGMLVVPPTGATCAAVGNQVTVIGTVKNTTDLTAANTPGTYLAATTCTATATNQTMTQAISVSSVLTTFGDALQYTGMAASNSSFYAIAPTSGTLDETNETVTSNGQFWATLNSNTTTNNHLYRTTGIAGDEFVPASAPSGVTKWGGNPQRILIDTTTLGGTAVNITVGQSITCSVPSNITAGATKGIGLIDYTLGYARLLIFKSSACTVGGSVAATTSAVADATHFKVGTLDLNRFYSTLAAIGSTPISASAYARQLSKAANAIVNAFGSPDILSLQEMQDAATLTDLQTAISSAGTVYDSTCLITGNDTASLNLGFLVKSTVTVDSCTQAGKSDTYTTAAGGSGTLWERPPLVLKGEFVRVGKNYPFYVIDVHLTPRDNIGDTTLGPDVRAHRAAQAAALSALVQQYQTAGGNVIVAGNFNAYEYSDGYVDVLGVVTGSPASATTVTLYTPTSTTAALNDFTTSIATLQRYNIIERGNAASLEHILASATVPDSSTASASLASYMTDVTQPHFSTDFAAINTNDTTTAAGLTPHDGQVVAFLIPPVPTTASISPTTLNFGDVFLGATASLPVTVANTTTFTSTVAISKIAISGTNASDFTETDNCTSLAENATCTITVTFAPSAVGTRTGTLTVTTDSTSNPTLTVSLTGNGEDTTATLTPASATFASTYAGGGVSAAQIFTLTNTSTVAIAVKSVAVSAQFADTTACGASLAAGASCTISVTFVPTTAGAVTGTLTVLTNTSGNPTLTSALNGTGLQTTATLTPASNNFGNILLGSTSTAQSFVWTNTSAIPLKVTAYSVTGDFTIASSTCGTVAAGASCLINVAFTPTVLGARTGVLTVTSTASANATLTATLSGRGVADVEASVSSLSFGNIDVGFTSAAQVVTITNYTTSAIALTGITTSGDYSDSTTCGVALAGLSTCTVSVVFKPTAIGVRTGALVLTTNDTKYPVITVALTGNGVDFSVALSPTSGAVIAGFGTTTAATVTPLGGFSAAVTLTCTSNAIGSVCTSALASLVPNAASPVTLSISTTSKYTAIGYGGLGGGSWIALLLAALSAAGLWISRRGAGAFARIALAMLLMAAVCLGAAGCAGGLGQNAPYTEPGTYTYTVTATDGQLVRSATYSLSVTAK</sequence>
<keyword evidence="12" id="KW-0378">Hydrolase</keyword>
<dbReference type="eggNOG" id="COG2374">
    <property type="taxonomic scope" value="Bacteria"/>
</dbReference>
<dbReference type="InterPro" id="IPR013783">
    <property type="entry name" value="Ig-like_fold"/>
</dbReference>
<dbReference type="GO" id="GO:0005737">
    <property type="term" value="C:cytoplasm"/>
    <property type="evidence" value="ECO:0007669"/>
    <property type="project" value="UniProtKB-SubCell"/>
</dbReference>
<feature type="domain" description="Endonuclease/exonuclease/phosphatase" evidence="8">
    <location>
        <begin position="340"/>
        <end position="516"/>
    </location>
</feature>
<evidence type="ECO:0000256" key="4">
    <source>
        <dbReference type="ARBA" id="ARBA00023069"/>
    </source>
</evidence>
<evidence type="ECO:0000256" key="1">
    <source>
        <dbReference type="ARBA" id="ARBA00004138"/>
    </source>
</evidence>
<dbReference type="Pfam" id="PF22544">
    <property type="entry name" value="HYDIN_VesB_CFA65-like_Ig"/>
    <property type="match status" value="1"/>
</dbReference>
<keyword evidence="7" id="KW-0732">Signal</keyword>
<feature type="chain" id="PRO_5003228916" evidence="7">
    <location>
        <begin position="31"/>
        <end position="1218"/>
    </location>
</feature>
<evidence type="ECO:0000259" key="11">
    <source>
        <dbReference type="Pfam" id="PF22544"/>
    </source>
</evidence>
<evidence type="ECO:0000313" key="12">
    <source>
        <dbReference type="EMBL" id="ADV81207.1"/>
    </source>
</evidence>
<feature type="transmembrane region" description="Helical" evidence="6">
    <location>
        <begin position="1124"/>
        <end position="1149"/>
    </location>
</feature>
<dbReference type="InterPro" id="IPR054090">
    <property type="entry name" value="Cep192_Spd-2-like_dom"/>
</dbReference>
<dbReference type="Pfam" id="PF15780">
    <property type="entry name" value="ASH"/>
    <property type="match status" value="1"/>
</dbReference>
<feature type="transmembrane region" description="Helical" evidence="6">
    <location>
        <begin position="1161"/>
        <end position="1182"/>
    </location>
</feature>
<keyword evidence="5" id="KW-0966">Cell projection</keyword>
<keyword evidence="4" id="KW-0969">Cilium</keyword>
<dbReference type="HOGENOM" id="CLU_268945_0_0_0"/>
<dbReference type="InterPro" id="IPR053879">
    <property type="entry name" value="HYDIN_VesB_CFA65-like_Ig"/>
</dbReference>
<proteinExistence type="predicted"/>
<feature type="domain" description="Abnormal spindle-like microcephaly-associated protein ASH" evidence="9">
    <location>
        <begin position="761"/>
        <end position="833"/>
    </location>
</feature>
<keyword evidence="12" id="KW-0540">Nuclease</keyword>
<dbReference type="InterPro" id="IPR031549">
    <property type="entry name" value="ASH"/>
</dbReference>
<comment type="subcellular location">
    <subcellularLocation>
        <location evidence="1">Cell projection</location>
        <location evidence="1">Cilium</location>
    </subcellularLocation>
    <subcellularLocation>
        <location evidence="2">Cytoplasm</location>
    </subcellularLocation>
</comment>
<keyword evidence="12" id="KW-0255">Endonuclease</keyword>
<reference evidence="12 13" key="1">
    <citation type="journal article" date="2012" name="Stand. Genomic Sci.">
        <title>Complete genome sequence of Terriglobus saanensis type strain SP1PR4(T), an Acidobacteria from tundra soil.</title>
        <authorList>
            <person name="Rawat S.R."/>
            <person name="Mannisto M.K."/>
            <person name="Starovoytov V."/>
            <person name="Goodwin L."/>
            <person name="Nolan M."/>
            <person name="Hauser L."/>
            <person name="Land M."/>
            <person name="Davenport K.W."/>
            <person name="Woyke T."/>
            <person name="Haggblom M.M."/>
        </authorList>
    </citation>
    <scope>NUCLEOTIDE SEQUENCE</scope>
    <source>
        <strain evidence="13">ATCC BAA-1853 / DSM 23119 / SP1PR4</strain>
    </source>
</reference>
<dbReference type="RefSeq" id="WP_013566940.1">
    <property type="nucleotide sequence ID" value="NC_014963.1"/>
</dbReference>
<dbReference type="Pfam" id="PF22073">
    <property type="entry name" value="Cep192_D4"/>
    <property type="match status" value="1"/>
</dbReference>
<protein>
    <submittedName>
        <fullName evidence="12">Endonuclease/exonuclease/phosphatase</fullName>
    </submittedName>
</protein>
<dbReference type="Gene3D" id="2.60.40.10">
    <property type="entry name" value="Immunoglobulins"/>
    <property type="match status" value="4"/>
</dbReference>
<dbReference type="Gene3D" id="3.60.10.10">
    <property type="entry name" value="Endonuclease/exonuclease/phosphatase"/>
    <property type="match status" value="1"/>
</dbReference>
<organism evidence="12 13">
    <name type="scientific">Terriglobus saanensis (strain ATCC BAA-1853 / DSM 23119 / SP1PR4)</name>
    <dbReference type="NCBI Taxonomy" id="401053"/>
    <lineage>
        <taxon>Bacteria</taxon>
        <taxon>Pseudomonadati</taxon>
        <taxon>Acidobacteriota</taxon>
        <taxon>Terriglobia</taxon>
        <taxon>Terriglobales</taxon>
        <taxon>Acidobacteriaceae</taxon>
        <taxon>Terriglobus</taxon>
    </lineage>
</organism>
<dbReference type="SUPFAM" id="SSF56219">
    <property type="entry name" value="DNase I-like"/>
    <property type="match status" value="1"/>
</dbReference>
<evidence type="ECO:0000313" key="13">
    <source>
        <dbReference type="Proteomes" id="UP000006844"/>
    </source>
</evidence>
<keyword evidence="6" id="KW-1133">Transmembrane helix</keyword>
<evidence type="ECO:0000256" key="5">
    <source>
        <dbReference type="ARBA" id="ARBA00023273"/>
    </source>
</evidence>
<evidence type="ECO:0000259" key="10">
    <source>
        <dbReference type="Pfam" id="PF22073"/>
    </source>
</evidence>
<feature type="signal peptide" evidence="7">
    <location>
        <begin position="1"/>
        <end position="30"/>
    </location>
</feature>
<evidence type="ECO:0000259" key="9">
    <source>
        <dbReference type="Pfam" id="PF15780"/>
    </source>
</evidence>
<dbReference type="GO" id="GO:0004519">
    <property type="term" value="F:endonuclease activity"/>
    <property type="evidence" value="ECO:0007669"/>
    <property type="project" value="UniProtKB-KW"/>
</dbReference>
<dbReference type="Pfam" id="PF03372">
    <property type="entry name" value="Exo_endo_phos"/>
    <property type="match status" value="1"/>
</dbReference>
<evidence type="ECO:0000256" key="3">
    <source>
        <dbReference type="ARBA" id="ARBA00022490"/>
    </source>
</evidence>
<feature type="domain" description="Cep192/Spd-2-like" evidence="10">
    <location>
        <begin position="640"/>
        <end position="739"/>
    </location>
</feature>
<dbReference type="EMBL" id="CP002467">
    <property type="protein sequence ID" value="ADV81207.1"/>
    <property type="molecule type" value="Genomic_DNA"/>
</dbReference>
<evidence type="ECO:0000256" key="2">
    <source>
        <dbReference type="ARBA" id="ARBA00004496"/>
    </source>
</evidence>
<gene>
    <name evidence="12" type="ordered locus">AciPR4_0372</name>
</gene>
<dbReference type="NCBIfam" id="NF012200">
    <property type="entry name" value="choice_anch_D"/>
    <property type="match status" value="4"/>
</dbReference>
<dbReference type="PANTHER" id="PTHR42834">
    <property type="entry name" value="ENDONUCLEASE/EXONUCLEASE/PHOSPHATASE FAMILY PROTEIN (AFU_ORTHOLOGUE AFUA_3G09210)"/>
    <property type="match status" value="1"/>
</dbReference>
<feature type="domain" description="HYDIN/VesB/CFA65-like Ig-like" evidence="11">
    <location>
        <begin position="852"/>
        <end position="939"/>
    </location>
</feature>
<dbReference type="OrthoDB" id="9801679at2"/>
<keyword evidence="13" id="KW-1185">Reference proteome</keyword>
<keyword evidence="6" id="KW-0812">Transmembrane</keyword>
<dbReference type="KEGG" id="tsa:AciPR4_0372"/>